<evidence type="ECO:0000313" key="2">
    <source>
        <dbReference type="EMBL" id="KAB8036970.1"/>
    </source>
</evidence>
<feature type="transmembrane region" description="Helical" evidence="1">
    <location>
        <begin position="109"/>
        <end position="134"/>
    </location>
</feature>
<dbReference type="OrthoDB" id="9153065at2"/>
<sequence length="164" mass="17972">MKVGNGKRELKIGIAAKIGATLFVLWGVLHVWVGAEGIHQYLIGDEKNMWNMLIGGNLVPKAAFQYTTDAVTAFAQRQLILNFCIDVGGYGVLGLAIAFLIWKKASWFAYFLGVFIIGIADLTFLFAMVTAGVIETNMGTIGGPVIWFFAVVITPFGMPRLRLR</sequence>
<dbReference type="AlphaFoldDB" id="A0A6N6VRN4"/>
<dbReference type="RefSeq" id="WP_153421386.1">
    <property type="nucleotide sequence ID" value="NZ_WFLM01000005.1"/>
</dbReference>
<keyword evidence="3" id="KW-1185">Reference proteome</keyword>
<proteinExistence type="predicted"/>
<feature type="transmembrane region" description="Helical" evidence="1">
    <location>
        <begin position="12"/>
        <end position="33"/>
    </location>
</feature>
<gene>
    <name evidence="2" type="ORF">GCL60_14115</name>
</gene>
<comment type="caution">
    <text evidence="2">The sequence shown here is derived from an EMBL/GenBank/DDBJ whole genome shotgun (WGS) entry which is preliminary data.</text>
</comment>
<keyword evidence="1" id="KW-1133">Transmembrane helix</keyword>
<accession>A0A6N6VRN4</accession>
<evidence type="ECO:0000313" key="3">
    <source>
        <dbReference type="Proteomes" id="UP000437748"/>
    </source>
</evidence>
<organism evidence="2 3">
    <name type="scientific">Silvanigrella paludirubra</name>
    <dbReference type="NCBI Taxonomy" id="2499159"/>
    <lineage>
        <taxon>Bacteria</taxon>
        <taxon>Pseudomonadati</taxon>
        <taxon>Bdellovibrionota</taxon>
        <taxon>Oligoflexia</taxon>
        <taxon>Silvanigrellales</taxon>
        <taxon>Silvanigrellaceae</taxon>
        <taxon>Silvanigrella</taxon>
    </lineage>
</organism>
<name>A0A6N6VRN4_9BACT</name>
<dbReference type="Proteomes" id="UP000437748">
    <property type="component" value="Unassembled WGS sequence"/>
</dbReference>
<keyword evidence="1" id="KW-0812">Transmembrane</keyword>
<reference evidence="2 3" key="1">
    <citation type="submission" date="2019-10" db="EMBL/GenBank/DDBJ databases">
        <title>New species of Slilvanegrellaceae.</title>
        <authorList>
            <person name="Pitt A."/>
            <person name="Hahn M.W."/>
        </authorList>
    </citation>
    <scope>NUCLEOTIDE SEQUENCE [LARGE SCALE GENOMIC DNA]</scope>
    <source>
        <strain evidence="2 3">SP-Ram-0.45-NSY-1</strain>
    </source>
</reference>
<dbReference type="EMBL" id="WFLM01000005">
    <property type="protein sequence ID" value="KAB8036970.1"/>
    <property type="molecule type" value="Genomic_DNA"/>
</dbReference>
<evidence type="ECO:0000256" key="1">
    <source>
        <dbReference type="SAM" id="Phobius"/>
    </source>
</evidence>
<feature type="transmembrane region" description="Helical" evidence="1">
    <location>
        <begin position="140"/>
        <end position="158"/>
    </location>
</feature>
<protein>
    <submittedName>
        <fullName evidence="2">Uncharacterized protein</fullName>
    </submittedName>
</protein>
<keyword evidence="1" id="KW-0472">Membrane</keyword>
<feature type="transmembrane region" description="Helical" evidence="1">
    <location>
        <begin position="79"/>
        <end position="102"/>
    </location>
</feature>